<name>A0A1B9N9K4_9MICO</name>
<accession>A0A1B9N9K4</accession>
<reference evidence="2 3" key="1">
    <citation type="submission" date="2016-05" db="EMBL/GenBank/DDBJ databases">
        <authorList>
            <person name="Lavstsen T."/>
            <person name="Jespersen J.S."/>
        </authorList>
    </citation>
    <scope>NUCLEOTIDE SEQUENCE [LARGE SCALE GENOMIC DNA]</scope>
    <source>
        <strain evidence="2 3">YLB-01</strain>
    </source>
</reference>
<dbReference type="AlphaFoldDB" id="A0A1B9N9K4"/>
<protein>
    <submittedName>
        <fullName evidence="2">Uncharacterized protein</fullName>
    </submittedName>
</protein>
<dbReference type="InterPro" id="IPR005545">
    <property type="entry name" value="YCII"/>
</dbReference>
<sequence length="102" mass="10821">MSEQWLILEHTATEGNVGQVFSHPDFPKHVAFLRALEADGLLVAAGPLPDTLGNGMAIIRAADADAAAEVTRRAQEEDGSVQAGLLTVRVRPWNVRFGSASG</sequence>
<organism evidence="2 3">
    <name type="scientific">Microbacterium sediminis</name>
    <dbReference type="NCBI Taxonomy" id="904291"/>
    <lineage>
        <taxon>Bacteria</taxon>
        <taxon>Bacillati</taxon>
        <taxon>Actinomycetota</taxon>
        <taxon>Actinomycetes</taxon>
        <taxon>Micrococcales</taxon>
        <taxon>Microbacteriaceae</taxon>
        <taxon>Microbacterium</taxon>
    </lineage>
</organism>
<dbReference type="Proteomes" id="UP000093355">
    <property type="component" value="Unassembled WGS sequence"/>
</dbReference>
<proteinExistence type="inferred from homology"/>
<gene>
    <name evidence="2" type="ORF">A7J15_08265</name>
</gene>
<dbReference type="Pfam" id="PF03795">
    <property type="entry name" value="YCII"/>
    <property type="match status" value="1"/>
</dbReference>
<evidence type="ECO:0000313" key="2">
    <source>
        <dbReference type="EMBL" id="OCG73282.1"/>
    </source>
</evidence>
<comment type="similarity">
    <text evidence="1">Belongs to the YciI family.</text>
</comment>
<evidence type="ECO:0000256" key="1">
    <source>
        <dbReference type="ARBA" id="ARBA00007689"/>
    </source>
</evidence>
<dbReference type="Gene3D" id="3.30.70.1060">
    <property type="entry name" value="Dimeric alpha+beta barrel"/>
    <property type="match status" value="1"/>
</dbReference>
<dbReference type="InterPro" id="IPR011008">
    <property type="entry name" value="Dimeric_a/b-barrel"/>
</dbReference>
<comment type="caution">
    <text evidence="2">The sequence shown here is derived from an EMBL/GenBank/DDBJ whole genome shotgun (WGS) entry which is preliminary data.</text>
</comment>
<keyword evidence="3" id="KW-1185">Reference proteome</keyword>
<dbReference type="SUPFAM" id="SSF54909">
    <property type="entry name" value="Dimeric alpha+beta barrel"/>
    <property type="match status" value="1"/>
</dbReference>
<evidence type="ECO:0000313" key="3">
    <source>
        <dbReference type="Proteomes" id="UP000093355"/>
    </source>
</evidence>
<dbReference type="RefSeq" id="WP_067026857.1">
    <property type="nucleotide sequence ID" value="NZ_CP038256.1"/>
</dbReference>
<dbReference type="OrthoDB" id="268331at2"/>
<dbReference type="EMBL" id="LXMD01000025">
    <property type="protein sequence ID" value="OCG73282.1"/>
    <property type="molecule type" value="Genomic_DNA"/>
</dbReference>